<keyword evidence="1" id="KW-0812">Transmembrane</keyword>
<gene>
    <name evidence="2" type="ORF">BN997_04533</name>
</gene>
<sequence>MGVILYSALAIAIIALLILMIYAVILVFNTKKTMEEVRETLGKINHQVNGVTEDAREVVQDSKGLVADLTQKSTQLDGLIQGAKGIGDTVEDFNKSLQQLSNIISKHSKEDQEKAAQAVKWGASIFEYWNNRKHKSN</sequence>
<dbReference type="PANTHER" id="PTHR40070">
    <property type="entry name" value="UPF0478 PROTEIN YTXG"/>
    <property type="match status" value="1"/>
</dbReference>
<keyword evidence="1" id="KW-0472">Membrane</keyword>
<protein>
    <recommendedName>
        <fullName evidence="4">General stress protein</fullName>
    </recommendedName>
</protein>
<dbReference type="OrthoDB" id="2366030at2"/>
<proteinExistence type="predicted"/>
<accession>A0A0A1MGN3</accession>
<evidence type="ECO:0008006" key="4">
    <source>
        <dbReference type="Google" id="ProtNLM"/>
    </source>
</evidence>
<dbReference type="AlphaFoldDB" id="A0A0A1MGN3"/>
<keyword evidence="1" id="KW-1133">Transmembrane helix</keyword>
<dbReference type="PANTHER" id="PTHR40070:SF1">
    <property type="entry name" value="UPF0478 PROTEIN YTXG"/>
    <property type="match status" value="1"/>
</dbReference>
<dbReference type="Gene3D" id="1.20.1480.30">
    <property type="entry name" value="Designed four-helix bundle protein"/>
    <property type="match status" value="1"/>
</dbReference>
<dbReference type="InterPro" id="IPR009293">
    <property type="entry name" value="UPF0478"/>
</dbReference>
<evidence type="ECO:0000256" key="1">
    <source>
        <dbReference type="SAM" id="Phobius"/>
    </source>
</evidence>
<dbReference type="Pfam" id="PF06103">
    <property type="entry name" value="DUF948"/>
    <property type="match status" value="1"/>
</dbReference>
<dbReference type="RefSeq" id="WP_042535504.1">
    <property type="nucleotide sequence ID" value="NZ_CAXOIH010000019.1"/>
</dbReference>
<evidence type="ECO:0000313" key="2">
    <source>
        <dbReference type="EMBL" id="CEI84580.1"/>
    </source>
</evidence>
<dbReference type="Proteomes" id="UP000040453">
    <property type="component" value="Unassembled WGS sequence"/>
</dbReference>
<reference evidence="2 3" key="1">
    <citation type="submission" date="2014-11" db="EMBL/GenBank/DDBJ databases">
        <authorList>
            <person name="Urmite Genomes Urmite Genomes"/>
        </authorList>
    </citation>
    <scope>NUCLEOTIDE SEQUENCE [LARGE SCALE GENOMIC DNA]</scope>
    <source>
        <strain evidence="2 3">Oc5</strain>
    </source>
</reference>
<feature type="transmembrane region" description="Helical" evidence="1">
    <location>
        <begin position="6"/>
        <end position="28"/>
    </location>
</feature>
<dbReference type="EMBL" id="CDGG01000001">
    <property type="protein sequence ID" value="CEI84580.1"/>
    <property type="molecule type" value="Genomic_DNA"/>
</dbReference>
<name>A0A0A1MGN3_9BACI</name>
<evidence type="ECO:0000313" key="3">
    <source>
        <dbReference type="Proteomes" id="UP000040453"/>
    </source>
</evidence>
<keyword evidence="3" id="KW-1185">Reference proteome</keyword>
<dbReference type="STRING" id="545501.BN997_04533"/>
<organism evidence="2 3">
    <name type="scientific">Oceanobacillus oncorhynchi</name>
    <dbReference type="NCBI Taxonomy" id="545501"/>
    <lineage>
        <taxon>Bacteria</taxon>
        <taxon>Bacillati</taxon>
        <taxon>Bacillota</taxon>
        <taxon>Bacilli</taxon>
        <taxon>Bacillales</taxon>
        <taxon>Bacillaceae</taxon>
        <taxon>Oceanobacillus</taxon>
    </lineage>
</organism>